<reference evidence="1 2" key="1">
    <citation type="journal article" date="2019" name="Sci. Rep.">
        <title>Orb-weaving spider Araneus ventricosus genome elucidates the spidroin gene catalogue.</title>
        <authorList>
            <person name="Kono N."/>
            <person name="Nakamura H."/>
            <person name="Ohtoshi R."/>
            <person name="Moran D.A.P."/>
            <person name="Shinohara A."/>
            <person name="Yoshida Y."/>
            <person name="Fujiwara M."/>
            <person name="Mori M."/>
            <person name="Tomita M."/>
            <person name="Arakawa K."/>
        </authorList>
    </citation>
    <scope>NUCLEOTIDE SEQUENCE [LARGE SCALE GENOMIC DNA]</scope>
</reference>
<dbReference type="Proteomes" id="UP000499080">
    <property type="component" value="Unassembled WGS sequence"/>
</dbReference>
<evidence type="ECO:0000313" key="2">
    <source>
        <dbReference type="Proteomes" id="UP000499080"/>
    </source>
</evidence>
<evidence type="ECO:0000313" key="1">
    <source>
        <dbReference type="EMBL" id="GBM98310.1"/>
    </source>
</evidence>
<sequence>MRLLRNARAFSMAIHRNALWMQEGRRGNLKNNAFQQFPCNGEISNGHWIGTVINKDDIFEVQVQRMDQSQLPLQKILEMSIWKAADGHLCSLYCKSVSVLAVKSSHFNFLVSIWYQIQVRGKRQLSLTRWLPSTPSDSRL</sequence>
<proteinExistence type="predicted"/>
<dbReference type="EMBL" id="BGPR01004312">
    <property type="protein sequence ID" value="GBM98310.1"/>
    <property type="molecule type" value="Genomic_DNA"/>
</dbReference>
<organism evidence="1 2">
    <name type="scientific">Araneus ventricosus</name>
    <name type="common">Orbweaver spider</name>
    <name type="synonym">Epeira ventricosa</name>
    <dbReference type="NCBI Taxonomy" id="182803"/>
    <lineage>
        <taxon>Eukaryota</taxon>
        <taxon>Metazoa</taxon>
        <taxon>Ecdysozoa</taxon>
        <taxon>Arthropoda</taxon>
        <taxon>Chelicerata</taxon>
        <taxon>Arachnida</taxon>
        <taxon>Araneae</taxon>
        <taxon>Araneomorphae</taxon>
        <taxon>Entelegynae</taxon>
        <taxon>Araneoidea</taxon>
        <taxon>Araneidae</taxon>
        <taxon>Araneus</taxon>
    </lineage>
</organism>
<name>A0A4Y2K792_ARAVE</name>
<gene>
    <name evidence="1" type="ORF">AVEN_62345_1</name>
</gene>
<dbReference type="AlphaFoldDB" id="A0A4Y2K792"/>
<protein>
    <submittedName>
        <fullName evidence="1">Uncharacterized protein</fullName>
    </submittedName>
</protein>
<keyword evidence="2" id="KW-1185">Reference proteome</keyword>
<comment type="caution">
    <text evidence="1">The sequence shown here is derived from an EMBL/GenBank/DDBJ whole genome shotgun (WGS) entry which is preliminary data.</text>
</comment>
<accession>A0A4Y2K792</accession>